<evidence type="ECO:0000259" key="1">
    <source>
        <dbReference type="Pfam" id="PF01370"/>
    </source>
</evidence>
<feature type="domain" description="NAD-dependent epimerase/dehydratase" evidence="1">
    <location>
        <begin position="4"/>
        <end position="217"/>
    </location>
</feature>
<dbReference type="KEGG" id="kal:KALB_4835"/>
<dbReference type="STRING" id="1449976.KALB_4835"/>
<accession>W5WBG7</accession>
<protein>
    <recommendedName>
        <fullName evidence="1">NAD-dependent epimerase/dehydratase domain-containing protein</fullName>
    </recommendedName>
</protein>
<dbReference type="Gene3D" id="3.40.50.720">
    <property type="entry name" value="NAD(P)-binding Rossmann-like Domain"/>
    <property type="match status" value="1"/>
</dbReference>
<name>W5WBG7_9PSEU</name>
<reference evidence="2 3" key="1">
    <citation type="journal article" date="2014" name="BMC Genomics">
        <title>Complete genome sequence of producer of the glycopeptide antibiotic Aculeximycin Kutzneria albida DSM 43870T, a representative of minor genus of Pseudonocardiaceae.</title>
        <authorList>
            <person name="Rebets Y."/>
            <person name="Tokovenko B."/>
            <person name="Lushchyk I."/>
            <person name="Ruckert C."/>
            <person name="Zaburannyi N."/>
            <person name="Bechthold A."/>
            <person name="Kalinowski J."/>
            <person name="Luzhetskyy A."/>
        </authorList>
    </citation>
    <scope>NUCLEOTIDE SEQUENCE [LARGE SCALE GENOMIC DNA]</scope>
    <source>
        <strain evidence="2">DSM 43870</strain>
    </source>
</reference>
<dbReference type="SUPFAM" id="SSF51735">
    <property type="entry name" value="NAD(P)-binding Rossmann-fold domains"/>
    <property type="match status" value="1"/>
</dbReference>
<proteinExistence type="predicted"/>
<evidence type="ECO:0000313" key="3">
    <source>
        <dbReference type="Proteomes" id="UP000019225"/>
    </source>
</evidence>
<sequence>MRLLVLGSSWFLGRAVTETALAAGWEVTTFRRGRPESGDDPHGVTTIRGDYADLDAVARLAAAGPYDAAVDNLAYTPRETLAVARTLEPVTARYVMISTVSVYEGWPIKPLTEDSAVLECEPDAGPNPGYDGDPGPSTYGFGKAGCERAVTVTFGSDRSTILRPGVILGPHEYVGRLPWWLWRMERGGEILAAGSPDRLIQPVDVRDVAEFAVHCAAGRSGVFNVTGTGSTMGAFLSACREATGSDAAITWITDEQWLADQGVRQWTGLPLWRTYPGTWAVDSTRARQAGLVTRPLHHTVADTWEWLTTGKPVEHERAGELGISPDREQAILGVWRAREADRCGGE</sequence>
<dbReference type="AlphaFoldDB" id="W5WBG7"/>
<organism evidence="2 3">
    <name type="scientific">Kutzneria albida DSM 43870</name>
    <dbReference type="NCBI Taxonomy" id="1449976"/>
    <lineage>
        <taxon>Bacteria</taxon>
        <taxon>Bacillati</taxon>
        <taxon>Actinomycetota</taxon>
        <taxon>Actinomycetes</taxon>
        <taxon>Pseudonocardiales</taxon>
        <taxon>Pseudonocardiaceae</taxon>
        <taxon>Kutzneria</taxon>
    </lineage>
</organism>
<gene>
    <name evidence="2" type="ORF">KALB_4835</name>
</gene>
<dbReference type="HOGENOM" id="CLU_061176_0_1_11"/>
<dbReference type="PANTHER" id="PTHR43245">
    <property type="entry name" value="BIFUNCTIONAL POLYMYXIN RESISTANCE PROTEIN ARNA"/>
    <property type="match status" value="1"/>
</dbReference>
<dbReference type="OrthoDB" id="7941246at2"/>
<dbReference type="eggNOG" id="COG0451">
    <property type="taxonomic scope" value="Bacteria"/>
</dbReference>
<dbReference type="PANTHER" id="PTHR43245:SF13">
    <property type="entry name" value="UDP-D-APIOSE_UDP-D-XYLOSE SYNTHASE 2"/>
    <property type="match status" value="1"/>
</dbReference>
<dbReference type="Pfam" id="PF01370">
    <property type="entry name" value="Epimerase"/>
    <property type="match status" value="1"/>
</dbReference>
<dbReference type="EMBL" id="CP007155">
    <property type="protein sequence ID" value="AHH98197.1"/>
    <property type="molecule type" value="Genomic_DNA"/>
</dbReference>
<dbReference type="InterPro" id="IPR036291">
    <property type="entry name" value="NAD(P)-bd_dom_sf"/>
</dbReference>
<evidence type="ECO:0000313" key="2">
    <source>
        <dbReference type="EMBL" id="AHH98197.1"/>
    </source>
</evidence>
<dbReference type="InterPro" id="IPR050177">
    <property type="entry name" value="Lipid_A_modif_metabolic_enz"/>
</dbReference>
<dbReference type="PATRIC" id="fig|1449976.3.peg.4867"/>
<keyword evidence="3" id="KW-1185">Reference proteome</keyword>
<dbReference type="InterPro" id="IPR001509">
    <property type="entry name" value="Epimerase_deHydtase"/>
</dbReference>
<dbReference type="Proteomes" id="UP000019225">
    <property type="component" value="Chromosome"/>
</dbReference>
<dbReference type="RefSeq" id="WP_025358226.1">
    <property type="nucleotide sequence ID" value="NZ_CP007155.1"/>
</dbReference>